<dbReference type="OrthoDB" id="2649965at2"/>
<organism evidence="2 3">
    <name type="scientific">Paenibacillus contaminans</name>
    <dbReference type="NCBI Taxonomy" id="450362"/>
    <lineage>
        <taxon>Bacteria</taxon>
        <taxon>Bacillati</taxon>
        <taxon>Bacillota</taxon>
        <taxon>Bacilli</taxon>
        <taxon>Bacillales</taxon>
        <taxon>Paenibacillaceae</taxon>
        <taxon>Paenibacillus</taxon>
    </lineage>
</organism>
<keyword evidence="1" id="KW-0812">Transmembrane</keyword>
<accession>A0A329MQ53</accession>
<evidence type="ECO:0000313" key="3">
    <source>
        <dbReference type="Proteomes" id="UP000250369"/>
    </source>
</evidence>
<keyword evidence="1" id="KW-1133">Transmembrane helix</keyword>
<dbReference type="AlphaFoldDB" id="A0A329MQ53"/>
<protein>
    <submittedName>
        <fullName evidence="2">Uncharacterized protein</fullName>
    </submittedName>
</protein>
<keyword evidence="1" id="KW-0472">Membrane</keyword>
<dbReference type="EMBL" id="QMFB01000004">
    <property type="protein sequence ID" value="RAV21416.1"/>
    <property type="molecule type" value="Genomic_DNA"/>
</dbReference>
<dbReference type="RefSeq" id="WP_113030507.1">
    <property type="nucleotide sequence ID" value="NZ_QMFB01000004.1"/>
</dbReference>
<gene>
    <name evidence="2" type="ORF">DQG23_08990</name>
</gene>
<keyword evidence="3" id="KW-1185">Reference proteome</keyword>
<comment type="caution">
    <text evidence="2">The sequence shown here is derived from an EMBL/GenBank/DDBJ whole genome shotgun (WGS) entry which is preliminary data.</text>
</comment>
<evidence type="ECO:0000256" key="1">
    <source>
        <dbReference type="SAM" id="Phobius"/>
    </source>
</evidence>
<proteinExistence type="predicted"/>
<evidence type="ECO:0000313" key="2">
    <source>
        <dbReference type="EMBL" id="RAV21416.1"/>
    </source>
</evidence>
<sequence length="87" mass="9652">MIENDMLPFALAAGVSIAALQLSVSIRLYRFEKSVLWGCAGIVLLFGDELPFLLCGDRIGQPRAGHPSSERQKRLNEENLFAQPFFA</sequence>
<reference evidence="2 3" key="1">
    <citation type="journal article" date="2009" name="Int. J. Syst. Evol. Microbiol.">
        <title>Paenibacillus contaminans sp. nov., isolated from a contaminated laboratory plate.</title>
        <authorList>
            <person name="Chou J.H."/>
            <person name="Lee J.H."/>
            <person name="Lin M.C."/>
            <person name="Chang P.S."/>
            <person name="Arun A.B."/>
            <person name="Young C.C."/>
            <person name="Chen W.M."/>
        </authorList>
    </citation>
    <scope>NUCLEOTIDE SEQUENCE [LARGE SCALE GENOMIC DNA]</scope>
    <source>
        <strain evidence="2 3">CKOBP-6</strain>
    </source>
</reference>
<feature type="transmembrane region" description="Helical" evidence="1">
    <location>
        <begin position="35"/>
        <end position="54"/>
    </location>
</feature>
<name>A0A329MQ53_9BACL</name>
<dbReference type="Proteomes" id="UP000250369">
    <property type="component" value="Unassembled WGS sequence"/>
</dbReference>